<evidence type="ECO:0000256" key="1">
    <source>
        <dbReference type="SAM" id="Coils"/>
    </source>
</evidence>
<evidence type="ECO:0000259" key="3">
    <source>
        <dbReference type="Pfam" id="PF12245"/>
    </source>
</evidence>
<protein>
    <submittedName>
        <fullName evidence="5">Ig-like domain (Group 3)</fullName>
    </submittedName>
</protein>
<feature type="region of interest" description="Disordered" evidence="2">
    <location>
        <begin position="182"/>
        <end position="221"/>
    </location>
</feature>
<organism evidence="5 6">
    <name type="scientific">Enterovibrio nigricans DSM 22720</name>
    <dbReference type="NCBI Taxonomy" id="1121868"/>
    <lineage>
        <taxon>Bacteria</taxon>
        <taxon>Pseudomonadati</taxon>
        <taxon>Pseudomonadota</taxon>
        <taxon>Gammaproteobacteria</taxon>
        <taxon>Vibrionales</taxon>
        <taxon>Vibrionaceae</taxon>
        <taxon>Enterovibrio</taxon>
    </lineage>
</organism>
<keyword evidence="6" id="KW-1185">Reference proteome</keyword>
<feature type="compositionally biased region" description="Low complexity" evidence="2">
    <location>
        <begin position="206"/>
        <end position="217"/>
    </location>
</feature>
<keyword evidence="1" id="KW-0175">Coiled coil</keyword>
<feature type="domain" description="Ig-like" evidence="3">
    <location>
        <begin position="472"/>
        <end position="504"/>
    </location>
</feature>
<evidence type="ECO:0000313" key="5">
    <source>
        <dbReference type="EMBL" id="SKA52796.1"/>
    </source>
</evidence>
<feature type="domain" description="Bacterial Ig-like" evidence="4">
    <location>
        <begin position="1764"/>
        <end position="1867"/>
    </location>
</feature>
<feature type="coiled-coil region" evidence="1">
    <location>
        <begin position="95"/>
        <end position="143"/>
    </location>
</feature>
<feature type="domain" description="Bacterial Ig-like" evidence="4">
    <location>
        <begin position="1129"/>
        <end position="1228"/>
    </location>
</feature>
<dbReference type="InterPro" id="IPR044016">
    <property type="entry name" value="Big_13"/>
</dbReference>
<feature type="domain" description="Bacterial Ig-like" evidence="4">
    <location>
        <begin position="1021"/>
        <end position="1122"/>
    </location>
</feature>
<evidence type="ECO:0000313" key="6">
    <source>
        <dbReference type="Proteomes" id="UP000190162"/>
    </source>
</evidence>
<evidence type="ECO:0000256" key="2">
    <source>
        <dbReference type="SAM" id="MobiDB-lite"/>
    </source>
</evidence>
<proteinExistence type="predicted"/>
<dbReference type="InterPro" id="IPR013783">
    <property type="entry name" value="Ig-like_fold"/>
</dbReference>
<sequence length="1917" mass="201262">MKKFEAVDIKDIVVSGLDIKIKQPDGMFVTIENGISDLLKNNIEIVGSDGVSFTKNQIISKVNLEGSSAVLVPDLLASSETGLSGKVEKVNTAPEPTTENELKKLESQLAELKKLREEIERLKKEQEQEQEQEQENTSSYEAVVNEDVSLINELVNQLSETIAAALSGTGEGNAQEQLIAENNANTSKNKTNNVATSTDSGSGSSNQTPQEQNTNNERNNDLFLKVDLATSSDSGKKNDFITNVNTPTFIGSSITGATITATIAGVTNSVVVDAQGSFTLTLPYSLADGNYNVSFVATDILGAKETINKLLVIDTVAPSVEFSLKTDSGLSENDNITNIKTPTIIGKVSGDPVSITLTINSVDYAIPAENGNFSFTVPEELSDGVYDVKVIAEDEAGNKTEIIKPITIDTINNFSVDLSQSSDTGITGDWVTNNTKPILRIEHEKDSSLRFFINGVQLDIQLGSESPSYYELPNVLTDGTYNLEFISTDLAGNKVTINETLIIDTVPPNFSLDGISDKSNSGDKSDYITSDGKPTFIGVAEAGSKVFLTINGNVYSSTVGENGKWSITPSIVLLDNNYNVTAYAVDIAGNKSETKNLTITIDTIGPLLTGGFDSKTDTGSSNSDGITNSENLSFSGSTEIGAIVRLQIQGLSYDQKVVVGESGQFSFDLDNVAIGKFSYVISAVDVAGNESINNLTGTVIVDRSIDNFTATLSADSDSGESNSDQITNNHLPKFVGTGEVGASIYLGIYRDDLIAYPEFGPSIVNSNGNWEYLVPTEISDGSYVIQFRIVDLAGNSSSVKLPITIDSVVSNFTALFDSVSDSQAQDGITNIDRPSFSGSAESGSRIVLNLSHSSTGTNFSLQTVTNSDGSWAIQVPEQNALNEQGQWTWTAIATDIAGNSSVAIDGLFTFDNVAPQVTVTLESEVGFLADHTNDSTLNFRVATEANAKVVMTIYSVQNGVLNPENVTPTLVVGSDGVLGITIPTLSDGVYAYKVQVIDVAGNETVTEPSFVTIDTDQPELGTISLTDASDSGVIGDNITNNTELTLKGVGSEIGSLIHVSVRNSSTGEVIASTPSSFSVTSTNWIQPIIYEFPEGKYVISLYAEDAAGNISESKGLNVVVDTTPPPLSSILLSSDSDTGVSDTDFITKDTTPTFVGSSEKGATITLSIFKNGVLNKTAQTEVVNSDGTWNLTTPILTQGIYTWSITARDAAGNENTINNANQTLVIDTTYIGATVSLSNESNSGNVNDNITNIQNVTLTGKGEVGSSVRLTSLTSPQGDAISLGSTAAVVVDSMGNWHINLPLLSNGEGNYSWTVSFTDIAGNTINKDGIVVLDTSTTLTAELISDTGISNSDAITNDKTPTFVGSGEVGATVQIIISGPDGVISGGPAVVVSGDNSWSITIPELQIDGNYTWSAKTIDVAGNEHSTENKSFLLDTINPTIINANLDTKGGFEADPTEISIDRPAFSGKISESNGQISLKIYTVQSGVVSGSPYYISTPAIANGTGDFSINVTRALPEGEYVWSISATDLAGNSSESAQKSFIVDKTPPTLSNVSLSENDDTSLVPGTNYTSNETPTFVGQGEPGARVSIQLFGEDGVLIPLEPQFVVIGQNGSWSFVTTSVIPDGHYTWNASAQDAAGNVTSSNSITLNIDTVDPVLTGVELSSASDSGVSDSDEITKLQNLTFNGTSESGNKVLLKLVSVSGLNPQPIEFSTTVTASSGLWSIDAINVPAGEYAWSVIATDAAGNTSTYESVKNLVIDTSLTDFSVKLDAGSDSGSSNSDAITNSEALRLSGTAEAGSAIQVLSLVNKATNEPVSVAGLTATAGADGTWSLNIPALTADGVYEWDVQATDIAGNVGTLKGQFTFDKTISVEGALSSDSDTGASDSDTITKDTKPTITGTGQAGDRITLVLTGPSS</sequence>
<feature type="domain" description="Bacterial Ig-like" evidence="4">
    <location>
        <begin position="317"/>
        <end position="410"/>
    </location>
</feature>
<accession>A0A1T4UJM8</accession>
<dbReference type="Gene3D" id="2.60.40.10">
    <property type="entry name" value="Immunoglobulins"/>
    <property type="match status" value="16"/>
</dbReference>
<feature type="domain" description="Bacterial Ig-like" evidence="4">
    <location>
        <begin position="1553"/>
        <end position="1653"/>
    </location>
</feature>
<feature type="domain" description="Bacterial Ig-like" evidence="4">
    <location>
        <begin position="915"/>
        <end position="1015"/>
    </location>
</feature>
<feature type="domain" description="Bacterial Ig-like" evidence="4">
    <location>
        <begin position="1234"/>
        <end position="1335"/>
    </location>
</feature>
<feature type="domain" description="Bacterial Ig-like" evidence="4">
    <location>
        <begin position="1661"/>
        <end position="1761"/>
    </location>
</feature>
<feature type="compositionally biased region" description="Low complexity" evidence="2">
    <location>
        <begin position="182"/>
        <end position="198"/>
    </location>
</feature>
<feature type="domain" description="Bacterial Ig-like" evidence="4">
    <location>
        <begin position="1446"/>
        <end position="1545"/>
    </location>
</feature>
<gene>
    <name evidence="5" type="ORF">SAMN02745132_01882</name>
</gene>
<feature type="domain" description="Bacterial Ig-like" evidence="4">
    <location>
        <begin position="1875"/>
        <end position="1912"/>
    </location>
</feature>
<feature type="domain" description="Bacterial Ig-like" evidence="4">
    <location>
        <begin position="515"/>
        <end position="603"/>
    </location>
</feature>
<name>A0A1T4UJM8_9GAMM</name>
<dbReference type="OrthoDB" id="8612583at2"/>
<dbReference type="Pfam" id="PF19077">
    <property type="entry name" value="Big_13"/>
    <property type="match status" value="16"/>
</dbReference>
<dbReference type="NCBIfam" id="NF033510">
    <property type="entry name" value="Ca_tandemer"/>
    <property type="match status" value="9"/>
</dbReference>
<feature type="domain" description="Bacterial Ig-like" evidence="4">
    <location>
        <begin position="613"/>
        <end position="702"/>
    </location>
</feature>
<feature type="domain" description="Bacterial Ig-like" evidence="4">
    <location>
        <begin position="819"/>
        <end position="911"/>
    </location>
</feature>
<dbReference type="RefSeq" id="WP_139367739.1">
    <property type="nucleotide sequence ID" value="NZ_FUXU01000018.1"/>
</dbReference>
<feature type="domain" description="Bacterial Ig-like" evidence="4">
    <location>
        <begin position="225"/>
        <end position="315"/>
    </location>
</feature>
<dbReference type="Gene3D" id="6.20.50.90">
    <property type="match status" value="1"/>
</dbReference>
<dbReference type="Pfam" id="PF12245">
    <property type="entry name" value="Big_3_2"/>
    <property type="match status" value="1"/>
</dbReference>
<feature type="compositionally biased region" description="Low complexity" evidence="2">
    <location>
        <begin position="1875"/>
        <end position="1888"/>
    </location>
</feature>
<evidence type="ECO:0000259" key="4">
    <source>
        <dbReference type="Pfam" id="PF19077"/>
    </source>
</evidence>
<reference evidence="6" key="1">
    <citation type="submission" date="2017-02" db="EMBL/GenBank/DDBJ databases">
        <authorList>
            <person name="Varghese N."/>
            <person name="Submissions S."/>
        </authorList>
    </citation>
    <scope>NUCLEOTIDE SEQUENCE [LARGE SCALE GENOMIC DNA]</scope>
    <source>
        <strain evidence="6">DSM 22720</strain>
    </source>
</reference>
<feature type="domain" description="Bacterial Ig-like" evidence="4">
    <location>
        <begin position="1341"/>
        <end position="1436"/>
    </location>
</feature>
<dbReference type="Proteomes" id="UP000190162">
    <property type="component" value="Unassembled WGS sequence"/>
</dbReference>
<feature type="non-terminal residue" evidence="5">
    <location>
        <position position="1917"/>
    </location>
</feature>
<feature type="region of interest" description="Disordered" evidence="2">
    <location>
        <begin position="1875"/>
        <end position="1906"/>
    </location>
</feature>
<feature type="domain" description="Bacterial Ig-like" evidence="4">
    <location>
        <begin position="706"/>
        <end position="806"/>
    </location>
</feature>
<dbReference type="InterPro" id="IPR022038">
    <property type="entry name" value="Ig-like_bact"/>
</dbReference>
<dbReference type="EMBL" id="FUXU01000018">
    <property type="protein sequence ID" value="SKA52796.1"/>
    <property type="molecule type" value="Genomic_DNA"/>
</dbReference>